<gene>
    <name evidence="1" type="ORF">QWZ15_13105</name>
</gene>
<evidence type="ECO:0000313" key="1">
    <source>
        <dbReference type="EMBL" id="MDN3688773.1"/>
    </source>
</evidence>
<dbReference type="InterPro" id="IPR025316">
    <property type="entry name" value="DUF4221"/>
</dbReference>
<dbReference type="RefSeq" id="WP_163386426.1">
    <property type="nucleotide sequence ID" value="NZ_JAUFQS010000012.1"/>
</dbReference>
<dbReference type="PROSITE" id="PS51257">
    <property type="entry name" value="PROKAR_LIPOPROTEIN"/>
    <property type="match status" value="1"/>
</dbReference>
<reference evidence="2" key="1">
    <citation type="journal article" date="2019" name="Int. J. Syst. Evol. Microbiol.">
        <title>The Global Catalogue of Microorganisms (GCM) 10K type strain sequencing project: providing services to taxonomists for standard genome sequencing and annotation.</title>
        <authorList>
            <consortium name="The Broad Institute Genomics Platform"/>
            <consortium name="The Broad Institute Genome Sequencing Center for Infectious Disease"/>
            <person name="Wu L."/>
            <person name="Ma J."/>
        </authorList>
    </citation>
    <scope>NUCLEOTIDE SEQUENCE [LARGE SCALE GENOMIC DNA]</scope>
    <source>
        <strain evidence="2">CECT 7706</strain>
    </source>
</reference>
<sequence>MINRTFLAIILTISFSCGKSQDSASVESIVYSVDSVVVDSMGEILYLEYLLQVSDYCQEDEFLYNYSEFDHSIEKIDLDRLELVDKYPLQKEGPDGTGSWISSLKSMGNGKLFLAGQYGGHFNLEGRLVKKFDWNNISLAQGGMDDKENVYQQMANPSFDHLAFGLVTDHSTNRISLKKLNIADTLISTFEIDPNGNYKKYTLGDLTTYNKWDPRVFITSQQDELIVSHEFSNDFYVYSPEYDELQQVTYSSQHTPSKITIATEGDVINSIEDRINALESYHEQVSFGPLVLDPQNERYYRLSSSRTFGEEKRERRLLHETTNIDVFLSVFDMEFNLLSETPIPELNTNPSAKYFVKDGMLWVFQNRDDEMGFVRVVISE</sequence>
<name>A0ABT8CAD7_9BACT</name>
<dbReference type="Proteomes" id="UP001236663">
    <property type="component" value="Unassembled WGS sequence"/>
</dbReference>
<dbReference type="SUPFAM" id="SSF101898">
    <property type="entry name" value="NHL repeat"/>
    <property type="match status" value="1"/>
</dbReference>
<dbReference type="Pfam" id="PF13970">
    <property type="entry name" value="DUF4221"/>
    <property type="match status" value="1"/>
</dbReference>
<proteinExistence type="predicted"/>
<dbReference type="EMBL" id="JAUFQS010000012">
    <property type="protein sequence ID" value="MDN3688773.1"/>
    <property type="molecule type" value="Genomic_DNA"/>
</dbReference>
<keyword evidence="2" id="KW-1185">Reference proteome</keyword>
<comment type="caution">
    <text evidence="1">The sequence shown here is derived from an EMBL/GenBank/DDBJ whole genome shotgun (WGS) entry which is preliminary data.</text>
</comment>
<protein>
    <submittedName>
        <fullName evidence="1">DUF4221 family protein</fullName>
    </submittedName>
</protein>
<accession>A0ABT8CAD7</accession>
<organism evidence="1 2">
    <name type="scientific">Cyclobacterium jeungdonense</name>
    <dbReference type="NCBI Taxonomy" id="708087"/>
    <lineage>
        <taxon>Bacteria</taxon>
        <taxon>Pseudomonadati</taxon>
        <taxon>Bacteroidota</taxon>
        <taxon>Cytophagia</taxon>
        <taxon>Cytophagales</taxon>
        <taxon>Cyclobacteriaceae</taxon>
        <taxon>Cyclobacterium</taxon>
    </lineage>
</organism>
<evidence type="ECO:0000313" key="2">
    <source>
        <dbReference type="Proteomes" id="UP001236663"/>
    </source>
</evidence>